<sequence length="206" mass="22318">MSVEVWVSRWSFSSSFLEVIQPLIRHTLQIAAFLLDAIPFDPLAAVARSPSPPSIIDWHSGPFPGENPLPPRGIMATPAAGWSGGRSRKYGLRRTRVGPRPSMGPDQWACTMGETTDPPPGNTSGGSGVRMAGMRPSAPIPPTASFLLVLLTLCLLIAYLDCSGYYRVLIYNLYTLTVRSTEYHPVNHPLLPLGIAWIAVGIPTLV</sequence>
<keyword evidence="3" id="KW-1185">Reference proteome</keyword>
<dbReference type="GeneID" id="37060715"/>
<keyword evidence="1" id="KW-0472">Membrane</keyword>
<protein>
    <submittedName>
        <fullName evidence="2">Uncharacterized protein</fullName>
    </submittedName>
</protein>
<dbReference type="RefSeq" id="XP_025394486.1">
    <property type="nucleotide sequence ID" value="XM_025538478.1"/>
</dbReference>
<evidence type="ECO:0000256" key="1">
    <source>
        <dbReference type="SAM" id="Phobius"/>
    </source>
</evidence>
<accession>A0A317UXS4</accession>
<dbReference type="Proteomes" id="UP000247233">
    <property type="component" value="Unassembled WGS sequence"/>
</dbReference>
<evidence type="ECO:0000313" key="3">
    <source>
        <dbReference type="Proteomes" id="UP000247233"/>
    </source>
</evidence>
<name>A0A317UXS4_9EURO</name>
<comment type="caution">
    <text evidence="2">The sequence shown here is derived from an EMBL/GenBank/DDBJ whole genome shotgun (WGS) entry which is preliminary data.</text>
</comment>
<reference evidence="2 3" key="1">
    <citation type="submission" date="2016-12" db="EMBL/GenBank/DDBJ databases">
        <title>The genomes of Aspergillus section Nigri reveals drivers in fungal speciation.</title>
        <authorList>
            <consortium name="DOE Joint Genome Institute"/>
            <person name="Vesth T.C."/>
            <person name="Nybo J."/>
            <person name="Theobald S."/>
            <person name="Brandl J."/>
            <person name="Frisvad J.C."/>
            <person name="Nielsen K.F."/>
            <person name="Lyhne E.K."/>
            <person name="Kogle M.E."/>
            <person name="Kuo A."/>
            <person name="Riley R."/>
            <person name="Clum A."/>
            <person name="Nolan M."/>
            <person name="Lipzen A."/>
            <person name="Salamov A."/>
            <person name="Henrissat B."/>
            <person name="Wiebenga A."/>
            <person name="De Vries R.P."/>
            <person name="Grigoriev I.V."/>
            <person name="Mortensen U.H."/>
            <person name="Andersen M.R."/>
            <person name="Baker S.E."/>
        </authorList>
    </citation>
    <scope>NUCLEOTIDE SEQUENCE [LARGE SCALE GENOMIC DNA]</scope>
    <source>
        <strain evidence="2 3">CBS 117.55</strain>
    </source>
</reference>
<organism evidence="2 3">
    <name type="scientific">Aspergillus heteromorphus CBS 117.55</name>
    <dbReference type="NCBI Taxonomy" id="1448321"/>
    <lineage>
        <taxon>Eukaryota</taxon>
        <taxon>Fungi</taxon>
        <taxon>Dikarya</taxon>
        <taxon>Ascomycota</taxon>
        <taxon>Pezizomycotina</taxon>
        <taxon>Eurotiomycetes</taxon>
        <taxon>Eurotiomycetidae</taxon>
        <taxon>Eurotiales</taxon>
        <taxon>Aspergillaceae</taxon>
        <taxon>Aspergillus</taxon>
        <taxon>Aspergillus subgen. Circumdati</taxon>
    </lineage>
</organism>
<dbReference type="AlphaFoldDB" id="A0A317UXS4"/>
<evidence type="ECO:0000313" key="2">
    <source>
        <dbReference type="EMBL" id="PWY65317.1"/>
    </source>
</evidence>
<dbReference type="VEuPathDB" id="FungiDB:BO70DRAFT_187064"/>
<proteinExistence type="predicted"/>
<keyword evidence="1" id="KW-1133">Transmembrane helix</keyword>
<feature type="transmembrane region" description="Helical" evidence="1">
    <location>
        <begin position="144"/>
        <end position="166"/>
    </location>
</feature>
<keyword evidence="1" id="KW-0812">Transmembrane</keyword>
<gene>
    <name evidence="2" type="ORF">BO70DRAFT_187064</name>
</gene>
<dbReference type="EMBL" id="MSFL01000052">
    <property type="protein sequence ID" value="PWY65317.1"/>
    <property type="molecule type" value="Genomic_DNA"/>
</dbReference>